<evidence type="ECO:0000313" key="2">
    <source>
        <dbReference type="Proteomes" id="UP000474957"/>
    </source>
</evidence>
<evidence type="ECO:0000313" key="1">
    <source>
        <dbReference type="EMBL" id="MSU90423.1"/>
    </source>
</evidence>
<gene>
    <name evidence="1" type="ORF">GE300_12475</name>
</gene>
<protein>
    <submittedName>
        <fullName evidence="1">Uncharacterized protein</fullName>
    </submittedName>
</protein>
<dbReference type="EMBL" id="WIND01000009">
    <property type="protein sequence ID" value="MSU90423.1"/>
    <property type="molecule type" value="Genomic_DNA"/>
</dbReference>
<dbReference type="AlphaFoldDB" id="A0A6L5Z1I2"/>
<keyword evidence="2" id="KW-1185">Reference proteome</keyword>
<organism evidence="1 2">
    <name type="scientific">Halovulum marinum</name>
    <dbReference type="NCBI Taxonomy" id="2662447"/>
    <lineage>
        <taxon>Bacteria</taxon>
        <taxon>Pseudomonadati</taxon>
        <taxon>Pseudomonadota</taxon>
        <taxon>Alphaproteobacteria</taxon>
        <taxon>Rhodobacterales</taxon>
        <taxon>Paracoccaceae</taxon>
        <taxon>Halovulum</taxon>
    </lineage>
</organism>
<reference evidence="1 2" key="1">
    <citation type="submission" date="2019-10" db="EMBL/GenBank/DDBJ databases">
        <title>Cognatihalovulum marinum gen. nov. sp. nov., a new member of the family Rhodobacteraceae isolated from deep seawater of the Northwest Indian Ocean.</title>
        <authorList>
            <person name="Ruan C."/>
            <person name="Wang J."/>
            <person name="Zheng X."/>
            <person name="Song L."/>
            <person name="Zhu Y."/>
            <person name="Huang Y."/>
            <person name="Lu Z."/>
            <person name="Du W."/>
            <person name="Huang L."/>
            <person name="Dai X."/>
        </authorList>
    </citation>
    <scope>NUCLEOTIDE SEQUENCE [LARGE SCALE GENOMIC DNA]</scope>
    <source>
        <strain evidence="1 2">2CG4</strain>
    </source>
</reference>
<proteinExistence type="predicted"/>
<comment type="caution">
    <text evidence="1">The sequence shown here is derived from an EMBL/GenBank/DDBJ whole genome shotgun (WGS) entry which is preliminary data.</text>
</comment>
<dbReference type="RefSeq" id="WP_154446918.1">
    <property type="nucleotide sequence ID" value="NZ_WIND01000009.1"/>
</dbReference>
<accession>A0A6L5Z1I2</accession>
<dbReference type="Proteomes" id="UP000474957">
    <property type="component" value="Unassembled WGS sequence"/>
</dbReference>
<sequence>MTPAVDSAARRRAALLLRRLVSGRIASDAFEAAMPDSRDPAIGAIWQSAWCFYSDGAPELSGRHALHPIERRECLRWILFLDSDRPYVWPRHRLPAFRPLPDSTRRVSLFGGRRRARAFLGAGDYRAWPFACPGDEAAARRHPRRLAGRPGQARAAH</sequence>
<name>A0A6L5Z1I2_9RHOB</name>